<dbReference type="SMART" id="SM01025">
    <property type="entry name" value="BEN"/>
    <property type="match status" value="2"/>
</dbReference>
<gene>
    <name evidence="5" type="primary">NOL4L</name>
</gene>
<dbReference type="Proteomes" id="UP000823872">
    <property type="component" value="Chromosome X"/>
</dbReference>
<feature type="region of interest" description="Disordered" evidence="3">
    <location>
        <begin position="411"/>
        <end position="470"/>
    </location>
</feature>
<dbReference type="PANTHER" id="PTHR47305">
    <property type="entry name" value="BEN DOMAIN-CONTAINING PROTEIN 2"/>
    <property type="match status" value="1"/>
</dbReference>
<feature type="region of interest" description="Disordered" evidence="3">
    <location>
        <begin position="96"/>
        <end position="167"/>
    </location>
</feature>
<sequence length="599" mass="65146">MSEEEGYIIITIEDNGDSTNDTKVVIIQDSETELHENMFSTDGTLTTQPDFQGSNGVDGLPVPGDQAVSQMSHLATLKRHSSNSLEVEFLLSHKRRRSSYPRGDYRGAAGPSVPEDQQETQPLTNSVGAPLQSAASPELQQPDLRQKPPIPKCPPAVPPALLPQGKPSLAQFPEAANCSTLPGNSSMDPHAASSAFCIPPSFAIEKFILLEMSGNADTSPENSSETIYYPALLGSIRGSDTDSSSLPLLPNFALDKVMLVETPEKAETSLENSCQTVYYQTSLGNDIGLDPASSSQSIPPSFGYLGDPKRNVRVLDAHLLTAQRKANPRHAVRYLIHILFSKKILTDGWVGVNSQGLRPLDANKMAALREHLQSVFPDYDLREYGNYWQTCIADINSLISCLRSEANTIRQKAGDNSKGPTNPDTPVAADLNGTRYGKGSESSSQLSQQAAASETRGNGNSQHNSSACPKGIKEYSTDNSLVSYEALEYLGNPDRNIQLPHSVLSMAKVKSRPELSAIYLIRNLFTEEVLIRSNIYGSLGHGLYALNPNRINALREFLGDAYPTCDLSESGYDWKLCVTAINSCIRSLRCDFKKSTSKA</sequence>
<dbReference type="GeneTree" id="ENSGT00940000163807"/>
<feature type="compositionally biased region" description="Polar residues" evidence="3">
    <location>
        <begin position="455"/>
        <end position="467"/>
    </location>
</feature>
<keyword evidence="6" id="KW-1185">Reference proteome</keyword>
<feature type="domain" description="BEN" evidence="4">
    <location>
        <begin position="309"/>
        <end position="409"/>
    </location>
</feature>
<dbReference type="Ensembl" id="ENSFCTT00005004917.1">
    <property type="protein sequence ID" value="ENSFCTP00005002936.1"/>
    <property type="gene ID" value="ENSFCTG00005001905.1"/>
</dbReference>
<evidence type="ECO:0000256" key="1">
    <source>
        <dbReference type="ARBA" id="ARBA00004123"/>
    </source>
</evidence>
<proteinExistence type="predicted"/>
<evidence type="ECO:0000256" key="3">
    <source>
        <dbReference type="SAM" id="MobiDB-lite"/>
    </source>
</evidence>
<reference evidence="5 6" key="1">
    <citation type="submission" date="2021-02" db="EMBL/GenBank/DDBJ databases">
        <title>Safari Cat Assemblies.</title>
        <authorList>
            <person name="Bredemeyer K.R."/>
            <person name="Murphy W.J."/>
        </authorList>
    </citation>
    <scope>NUCLEOTIDE SEQUENCE [LARGE SCALE GENOMIC DNA]</scope>
</reference>
<evidence type="ECO:0000256" key="2">
    <source>
        <dbReference type="ARBA" id="ARBA00023242"/>
    </source>
</evidence>
<organism evidence="5 6">
    <name type="scientific">Felis catus</name>
    <name type="common">Cat</name>
    <name type="synonym">Felis silvestris catus</name>
    <dbReference type="NCBI Taxonomy" id="9685"/>
    <lineage>
        <taxon>Eukaryota</taxon>
        <taxon>Metazoa</taxon>
        <taxon>Chordata</taxon>
        <taxon>Craniata</taxon>
        <taxon>Vertebrata</taxon>
        <taxon>Euteleostomi</taxon>
        <taxon>Mammalia</taxon>
        <taxon>Eutheria</taxon>
        <taxon>Laurasiatheria</taxon>
        <taxon>Carnivora</taxon>
        <taxon>Feliformia</taxon>
        <taxon>Felidae</taxon>
        <taxon>Felinae</taxon>
        <taxon>Felis</taxon>
    </lineage>
</organism>
<feature type="compositionally biased region" description="Pro residues" evidence="3">
    <location>
        <begin position="148"/>
        <end position="161"/>
    </location>
</feature>
<dbReference type="Pfam" id="PF10523">
    <property type="entry name" value="BEN"/>
    <property type="match status" value="2"/>
</dbReference>
<evidence type="ECO:0000313" key="5">
    <source>
        <dbReference type="Ensembl" id="ENSFCTP00005002936.1"/>
    </source>
</evidence>
<feature type="domain" description="BEN" evidence="4">
    <location>
        <begin position="494"/>
        <end position="592"/>
    </location>
</feature>
<reference evidence="5" key="3">
    <citation type="submission" date="2025-09" db="UniProtKB">
        <authorList>
            <consortium name="Ensembl"/>
        </authorList>
    </citation>
    <scope>IDENTIFICATION</scope>
    <source>
        <strain evidence="5">breed Abyssinian</strain>
    </source>
</reference>
<feature type="compositionally biased region" description="Polar residues" evidence="3">
    <location>
        <begin position="119"/>
        <end position="139"/>
    </location>
</feature>
<evidence type="ECO:0000313" key="6">
    <source>
        <dbReference type="Proteomes" id="UP000823872"/>
    </source>
</evidence>
<dbReference type="PANTHER" id="PTHR47305:SF3">
    <property type="entry name" value="BEN DOMAIN-CONTAINING PROTEIN 2"/>
    <property type="match status" value="1"/>
</dbReference>
<accession>A0ABI7VXR2</accession>
<keyword evidence="2" id="KW-0539">Nucleus</keyword>
<reference evidence="5" key="2">
    <citation type="submission" date="2025-08" db="UniProtKB">
        <authorList>
            <consortium name="Ensembl"/>
        </authorList>
    </citation>
    <scope>IDENTIFICATION</scope>
    <source>
        <strain evidence="5">breed Abyssinian</strain>
    </source>
</reference>
<name>A0ABI7VXR2_FELCA</name>
<feature type="compositionally biased region" description="Low complexity" evidence="3">
    <location>
        <begin position="440"/>
        <end position="454"/>
    </location>
</feature>
<dbReference type="InterPro" id="IPR018379">
    <property type="entry name" value="BEN_domain"/>
</dbReference>
<comment type="subcellular location">
    <subcellularLocation>
        <location evidence="1">Nucleus</location>
    </subcellularLocation>
</comment>
<protein>
    <recommendedName>
        <fullName evidence="4">BEN domain-containing protein</fullName>
    </recommendedName>
</protein>
<evidence type="ECO:0000259" key="4">
    <source>
        <dbReference type="PROSITE" id="PS51457"/>
    </source>
</evidence>
<dbReference type="PROSITE" id="PS51457">
    <property type="entry name" value="BEN"/>
    <property type="match status" value="2"/>
</dbReference>